<dbReference type="Gene3D" id="3.40.50.150">
    <property type="entry name" value="Vaccinia Virus protein VP39"/>
    <property type="match status" value="1"/>
</dbReference>
<dbReference type="RefSeq" id="WP_197744525.1">
    <property type="nucleotide sequence ID" value="NZ_LR778175.1"/>
</dbReference>
<keyword evidence="2" id="KW-0808">Transferase</keyword>
<evidence type="ECO:0000256" key="1">
    <source>
        <dbReference type="SAM" id="Coils"/>
    </source>
</evidence>
<protein>
    <submittedName>
        <fullName evidence="2">Glycosyl transferase family 2</fullName>
    </submittedName>
</protein>
<organism evidence="2 3">
    <name type="scientific">Candidatus Nitrosacidococcus tergens</name>
    <dbReference type="NCBI Taxonomy" id="553981"/>
    <lineage>
        <taxon>Bacteria</taxon>
        <taxon>Pseudomonadati</taxon>
        <taxon>Pseudomonadota</taxon>
        <taxon>Gammaproteobacteria</taxon>
        <taxon>Chromatiales</taxon>
        <taxon>Chromatiaceae</taxon>
        <taxon>Candidatus Nitrosacidococcus</taxon>
    </lineage>
</organism>
<name>A0A7G1Q782_9GAMM</name>
<accession>A0A7G1Q782</accession>
<dbReference type="Proteomes" id="UP000516072">
    <property type="component" value="Chromosome"/>
</dbReference>
<keyword evidence="1" id="KW-0175">Coiled coil</keyword>
<dbReference type="Pfam" id="PF13489">
    <property type="entry name" value="Methyltransf_23"/>
    <property type="match status" value="1"/>
</dbReference>
<gene>
    <name evidence="2" type="ORF">NSCAC_0123</name>
</gene>
<dbReference type="InterPro" id="IPR029063">
    <property type="entry name" value="SAM-dependent_MTases_sf"/>
</dbReference>
<dbReference type="SUPFAM" id="SSF53335">
    <property type="entry name" value="S-adenosyl-L-methionine-dependent methyltransferases"/>
    <property type="match status" value="1"/>
</dbReference>
<dbReference type="AlphaFoldDB" id="A0A7G1Q782"/>
<sequence length="538" mass="62259">METTLLGSQHIYTRDFDPKANNSLAKIARLVKPNSQILDLGTGPGVLGQYLTRTLHCTVDGAEKDEVQAKIATPFYRQLCQINLEQAELRALFPQKYDYIICADILEHLRNPEAIVCQFPDLLLPEGRVLLSIPNIAYAGVIAGLLAGDFSYSLEGLLDTTHVRFFTRKSLLAFLAHHNLAICSMDTVSCDVRDSEFRQYYVDTLPPQIFNLLRVYPDSLTYQFIVEAKVGQHEEVTLLANDHLPNQFHFSTQVYWKFGKEPYKEKNSNYALGVIGEKHQTISLLIPPMDKLPSGFRVDLADRPGFLQLYEIILYNQINDKVWHWKKSSAQLQFNVIHQINFIDEVINNFDTNILLTGDDPYFELPLSEDHLKSVQSGGYLELKLSWPMSADFLALSQEINQRDCKIIEQDKLIEWHQEQAKIQDSVINLKDQQNKEKDSQINLLTQQNEEKDSQINLLTQQNKEKDSRIVYLLDEIARYALLSDQIQSLNKQFNEQNKIIQSLEFQLAYQNSWLGWLRRPFRPLRKNYLKIINFLKF</sequence>
<dbReference type="GO" id="GO:0016740">
    <property type="term" value="F:transferase activity"/>
    <property type="evidence" value="ECO:0007669"/>
    <property type="project" value="UniProtKB-KW"/>
</dbReference>
<dbReference type="EMBL" id="LR778175">
    <property type="protein sequence ID" value="CAB1274347.1"/>
    <property type="molecule type" value="Genomic_DNA"/>
</dbReference>
<evidence type="ECO:0000313" key="3">
    <source>
        <dbReference type="Proteomes" id="UP000516072"/>
    </source>
</evidence>
<evidence type="ECO:0000313" key="2">
    <source>
        <dbReference type="EMBL" id="CAB1274347.1"/>
    </source>
</evidence>
<reference evidence="2 3" key="1">
    <citation type="submission" date="2020-03" db="EMBL/GenBank/DDBJ databases">
        <authorList>
            <person name="Picone N."/>
        </authorList>
    </citation>
    <scope>NUCLEOTIDE SEQUENCE [LARGE SCALE GENOMIC DNA]</scope>
    <source>
        <strain evidence="2">NSCAC1</strain>
    </source>
</reference>
<dbReference type="CDD" id="cd02440">
    <property type="entry name" value="AdoMet_MTases"/>
    <property type="match status" value="1"/>
</dbReference>
<proteinExistence type="predicted"/>
<feature type="coiled-coil region" evidence="1">
    <location>
        <begin position="431"/>
        <end position="462"/>
    </location>
</feature>
<dbReference type="KEGG" id="ntg:NSCAC_0123"/>
<keyword evidence="3" id="KW-1185">Reference proteome</keyword>